<dbReference type="CDD" id="cd00757">
    <property type="entry name" value="ThiF_MoeB_HesA_family"/>
    <property type="match status" value="1"/>
</dbReference>
<dbReference type="PANTHER" id="PTHR10953">
    <property type="entry name" value="UBIQUITIN-ACTIVATING ENZYME E1"/>
    <property type="match status" value="1"/>
</dbReference>
<feature type="domain" description="Rhodanese" evidence="5">
    <location>
        <begin position="344"/>
        <end position="439"/>
    </location>
</feature>
<feature type="region of interest" description="Disordered" evidence="4">
    <location>
        <begin position="307"/>
        <end position="333"/>
    </location>
</feature>
<reference evidence="6 7" key="1">
    <citation type="submission" date="2017-10" db="EMBL/GenBank/DDBJ databases">
        <title>Sequencing the genomes of 1000 actinobacteria strains.</title>
        <authorList>
            <person name="Klenk H.-P."/>
        </authorList>
    </citation>
    <scope>NUCLEOTIDE SEQUENCE [LARGE SCALE GENOMIC DNA]</scope>
    <source>
        <strain evidence="6 7">DSM 21863</strain>
    </source>
</reference>
<evidence type="ECO:0000259" key="5">
    <source>
        <dbReference type="PROSITE" id="PS50206"/>
    </source>
</evidence>
<proteinExistence type="predicted"/>
<dbReference type="Pfam" id="PF00899">
    <property type="entry name" value="ThiF"/>
    <property type="match status" value="1"/>
</dbReference>
<dbReference type="SUPFAM" id="SSF69572">
    <property type="entry name" value="Activating enzymes of the ubiquitin-like proteins"/>
    <property type="match status" value="1"/>
</dbReference>
<dbReference type="GO" id="GO:0004792">
    <property type="term" value="F:thiosulfate-cyanide sulfurtransferase activity"/>
    <property type="evidence" value="ECO:0007669"/>
    <property type="project" value="TreeGrafter"/>
</dbReference>
<keyword evidence="2" id="KW-0547">Nucleotide-binding</keyword>
<dbReference type="PANTHER" id="PTHR10953:SF102">
    <property type="entry name" value="ADENYLYLTRANSFERASE AND SULFURTRANSFERASE MOCS3"/>
    <property type="match status" value="1"/>
</dbReference>
<dbReference type="GO" id="GO:0008146">
    <property type="term" value="F:sulfotransferase activity"/>
    <property type="evidence" value="ECO:0007669"/>
    <property type="project" value="TreeGrafter"/>
</dbReference>
<evidence type="ECO:0000313" key="6">
    <source>
        <dbReference type="EMBL" id="PFG42285.1"/>
    </source>
</evidence>
<dbReference type="RefSeq" id="WP_245852125.1">
    <property type="nucleotide sequence ID" value="NZ_PDJJ01000001.1"/>
</dbReference>
<dbReference type="Gene3D" id="3.40.50.720">
    <property type="entry name" value="NAD(P)-binding Rossmann-like Domain"/>
    <property type="match status" value="1"/>
</dbReference>
<dbReference type="AlphaFoldDB" id="A0A2A9EVM0"/>
<evidence type="ECO:0000313" key="7">
    <source>
        <dbReference type="Proteomes" id="UP000224130"/>
    </source>
</evidence>
<keyword evidence="1 6" id="KW-0808">Transferase</keyword>
<dbReference type="InterPro" id="IPR035985">
    <property type="entry name" value="Ubiquitin-activating_enz"/>
</dbReference>
<dbReference type="InterPro" id="IPR045886">
    <property type="entry name" value="ThiF/MoeB/HesA"/>
</dbReference>
<dbReference type="InterPro" id="IPR036873">
    <property type="entry name" value="Rhodanese-like_dom_sf"/>
</dbReference>
<name>A0A2A9EVM0_9MICO</name>
<dbReference type="Pfam" id="PF00581">
    <property type="entry name" value="Rhodanese"/>
    <property type="match status" value="1"/>
</dbReference>
<dbReference type="InterPro" id="IPR000594">
    <property type="entry name" value="ThiF_NAD_FAD-bd"/>
</dbReference>
<protein>
    <submittedName>
        <fullName evidence="6">Adenylyltransferase/sulfurtransferase</fullName>
    </submittedName>
</protein>
<dbReference type="FunFam" id="3.40.50.720:FF:000033">
    <property type="entry name" value="Adenylyltransferase and sulfurtransferase MOCS3"/>
    <property type="match status" value="1"/>
</dbReference>
<dbReference type="CDD" id="cd00158">
    <property type="entry name" value="RHOD"/>
    <property type="match status" value="1"/>
</dbReference>
<keyword evidence="7" id="KW-1185">Reference proteome</keyword>
<evidence type="ECO:0000256" key="2">
    <source>
        <dbReference type="ARBA" id="ARBA00022741"/>
    </source>
</evidence>
<dbReference type="GO" id="GO:0008641">
    <property type="term" value="F:ubiquitin-like modifier activating enzyme activity"/>
    <property type="evidence" value="ECO:0007669"/>
    <property type="project" value="InterPro"/>
</dbReference>
<dbReference type="GO" id="GO:0005524">
    <property type="term" value="F:ATP binding"/>
    <property type="evidence" value="ECO:0007669"/>
    <property type="project" value="UniProtKB-KW"/>
</dbReference>
<gene>
    <name evidence="6" type="ORF">ATJ88_0942</name>
</gene>
<comment type="caution">
    <text evidence="6">The sequence shown here is derived from an EMBL/GenBank/DDBJ whole genome shotgun (WGS) entry which is preliminary data.</text>
</comment>
<accession>A0A2A9EVM0</accession>
<evidence type="ECO:0000256" key="1">
    <source>
        <dbReference type="ARBA" id="ARBA00022679"/>
    </source>
</evidence>
<dbReference type="Proteomes" id="UP000224130">
    <property type="component" value="Unassembled WGS sequence"/>
</dbReference>
<sequence length="439" mass="44468">MTSLRADEGVRGTDRLAPLVAPAPGLSDAEVARYARHLALPGLGVQGQRRLAAARVLVVGAGGLGSPALLYLAAAGVGTLGIVDDDVVDVTNLQRQVAHGESDVGRAKVASARATVAEVNPHVTVVEHPVRLTPDNVLDVLRGYDVVLDGADNFPTRYLVSDAAEVLGLPVVWGSIDRFDGQVAVFWGAPRHLVTGDDGAPRVETRRGVTYRDVFPVPPPPGTVPDCATGGVLGAMCGTIGSAMAVEAVKLVTGVGRTLHGRLAVHDALGPEWRELTVLPDPTREPVTALLPGDDAYAAFCGLAPTSASAPSTDATTAATTAPTAGPAGDPQVSGAEAAALLAADPPAVLVDVREEWEAQVRPLAGARLVPSGTFLGRVGGAGEPGPDAAARAALADLPTDRPVVLVCAVGARSARVAAVAREAGIDARSVVGGLPALG</sequence>
<evidence type="ECO:0000256" key="4">
    <source>
        <dbReference type="SAM" id="MobiDB-lite"/>
    </source>
</evidence>
<keyword evidence="3" id="KW-0067">ATP-binding</keyword>
<dbReference type="GO" id="GO:0016779">
    <property type="term" value="F:nucleotidyltransferase activity"/>
    <property type="evidence" value="ECO:0007669"/>
    <property type="project" value="UniProtKB-KW"/>
</dbReference>
<dbReference type="GO" id="GO:0005829">
    <property type="term" value="C:cytosol"/>
    <property type="evidence" value="ECO:0007669"/>
    <property type="project" value="TreeGrafter"/>
</dbReference>
<dbReference type="SMART" id="SM00450">
    <property type="entry name" value="RHOD"/>
    <property type="match status" value="1"/>
</dbReference>
<dbReference type="Gene3D" id="3.40.250.10">
    <property type="entry name" value="Rhodanese-like domain"/>
    <property type="match status" value="1"/>
</dbReference>
<keyword evidence="6" id="KW-0548">Nucleotidyltransferase</keyword>
<feature type="compositionally biased region" description="Low complexity" evidence="4">
    <location>
        <begin position="307"/>
        <end position="331"/>
    </location>
</feature>
<organism evidence="6 7">
    <name type="scientific">Isoptericola jiangsuensis</name>
    <dbReference type="NCBI Taxonomy" id="548579"/>
    <lineage>
        <taxon>Bacteria</taxon>
        <taxon>Bacillati</taxon>
        <taxon>Actinomycetota</taxon>
        <taxon>Actinomycetes</taxon>
        <taxon>Micrococcales</taxon>
        <taxon>Promicromonosporaceae</taxon>
        <taxon>Isoptericola</taxon>
    </lineage>
</organism>
<dbReference type="PROSITE" id="PS50206">
    <property type="entry name" value="RHODANESE_3"/>
    <property type="match status" value="1"/>
</dbReference>
<dbReference type="EMBL" id="PDJJ01000001">
    <property type="protein sequence ID" value="PFG42285.1"/>
    <property type="molecule type" value="Genomic_DNA"/>
</dbReference>
<dbReference type="SUPFAM" id="SSF52821">
    <property type="entry name" value="Rhodanese/Cell cycle control phosphatase"/>
    <property type="match status" value="1"/>
</dbReference>
<evidence type="ECO:0000256" key="3">
    <source>
        <dbReference type="ARBA" id="ARBA00022840"/>
    </source>
</evidence>
<dbReference type="InterPro" id="IPR001763">
    <property type="entry name" value="Rhodanese-like_dom"/>
</dbReference>